<evidence type="ECO:0000313" key="2">
    <source>
        <dbReference type="EMBL" id="MFC0594196.1"/>
    </source>
</evidence>
<comment type="caution">
    <text evidence="2">The sequence shown here is derived from an EMBL/GenBank/DDBJ whole genome shotgun (WGS) entry which is preliminary data.</text>
</comment>
<sequence length="153" mass="16100">MALAHQAQVAIYLIVFGALAGCAALRDAPRLAYQCPQGLGFEARLYEDMALLDGQRGHAVLERRPSQQADALIYGDATLTADFGLGVDQRLVRLSYAGIPEAVTCTRVAPAAGQPPAPVRAAPRPGPRNPPPYDPDAPVETNIRFGDGNVGPG</sequence>
<dbReference type="EMBL" id="JBHLTN010000039">
    <property type="protein sequence ID" value="MFC0594196.1"/>
    <property type="molecule type" value="Genomic_DNA"/>
</dbReference>
<dbReference type="Proteomes" id="UP001589834">
    <property type="component" value="Unassembled WGS sequence"/>
</dbReference>
<evidence type="ECO:0008006" key="4">
    <source>
        <dbReference type="Google" id="ProtNLM"/>
    </source>
</evidence>
<protein>
    <recommendedName>
        <fullName evidence="4">C-type lysozyme inhibitor domain-containing protein</fullName>
    </recommendedName>
</protein>
<feature type="region of interest" description="Disordered" evidence="1">
    <location>
        <begin position="110"/>
        <end position="153"/>
    </location>
</feature>
<reference evidence="2 3" key="1">
    <citation type="submission" date="2024-09" db="EMBL/GenBank/DDBJ databases">
        <authorList>
            <person name="Sun Q."/>
            <person name="Mori K."/>
        </authorList>
    </citation>
    <scope>NUCLEOTIDE SEQUENCE [LARGE SCALE GENOMIC DNA]</scope>
    <source>
        <strain evidence="2 3">NCAIM B.02336</strain>
    </source>
</reference>
<evidence type="ECO:0000256" key="1">
    <source>
        <dbReference type="SAM" id="MobiDB-lite"/>
    </source>
</evidence>
<dbReference type="RefSeq" id="WP_377484773.1">
    <property type="nucleotide sequence ID" value="NZ_JBHLTN010000039.1"/>
</dbReference>
<gene>
    <name evidence="2" type="ORF">ACFFGG_16730</name>
</gene>
<name>A0ABV6PWJ7_9BURK</name>
<keyword evidence="3" id="KW-1185">Reference proteome</keyword>
<accession>A0ABV6PWJ7</accession>
<proteinExistence type="predicted"/>
<evidence type="ECO:0000313" key="3">
    <source>
        <dbReference type="Proteomes" id="UP001589834"/>
    </source>
</evidence>
<organism evidence="2 3">
    <name type="scientific">Ottowia pentelensis</name>
    <dbReference type="NCBI Taxonomy" id="511108"/>
    <lineage>
        <taxon>Bacteria</taxon>
        <taxon>Pseudomonadati</taxon>
        <taxon>Pseudomonadota</taxon>
        <taxon>Betaproteobacteria</taxon>
        <taxon>Burkholderiales</taxon>
        <taxon>Comamonadaceae</taxon>
        <taxon>Ottowia</taxon>
    </lineage>
</organism>
<feature type="compositionally biased region" description="Pro residues" evidence="1">
    <location>
        <begin position="113"/>
        <end position="135"/>
    </location>
</feature>